<gene>
    <name evidence="4" type="ORF">AHOG_14455</name>
</gene>
<organism evidence="4 5">
    <name type="scientific">Actinoalloteichus hoggarensis</name>
    <dbReference type="NCBI Taxonomy" id="1470176"/>
    <lineage>
        <taxon>Bacteria</taxon>
        <taxon>Bacillati</taxon>
        <taxon>Actinomycetota</taxon>
        <taxon>Actinomycetes</taxon>
        <taxon>Pseudonocardiales</taxon>
        <taxon>Pseudonocardiaceae</taxon>
        <taxon>Actinoalloteichus</taxon>
    </lineage>
</organism>
<proteinExistence type="predicted"/>
<evidence type="ECO:0000256" key="2">
    <source>
        <dbReference type="ARBA" id="ARBA00023125"/>
    </source>
</evidence>
<dbReference type="PANTHER" id="PTHR30055">
    <property type="entry name" value="HTH-TYPE TRANSCRIPTIONAL REGULATOR RUTR"/>
    <property type="match status" value="1"/>
</dbReference>
<accession>A0A221W4A2</accession>
<dbReference type="Pfam" id="PF00440">
    <property type="entry name" value="TetR_N"/>
    <property type="match status" value="1"/>
</dbReference>
<dbReference type="GO" id="GO:0000976">
    <property type="term" value="F:transcription cis-regulatory region binding"/>
    <property type="evidence" value="ECO:0007669"/>
    <property type="project" value="TreeGrafter"/>
</dbReference>
<keyword evidence="1" id="KW-0805">Transcription regulation</keyword>
<dbReference type="RefSeq" id="WP_093941839.1">
    <property type="nucleotide sequence ID" value="NZ_CP022521.1"/>
</dbReference>
<dbReference type="Proteomes" id="UP000204221">
    <property type="component" value="Chromosome"/>
</dbReference>
<dbReference type="SUPFAM" id="SSF46689">
    <property type="entry name" value="Homeodomain-like"/>
    <property type="match status" value="1"/>
</dbReference>
<keyword evidence="3" id="KW-0804">Transcription</keyword>
<dbReference type="Gene3D" id="1.10.357.10">
    <property type="entry name" value="Tetracycline Repressor, domain 2"/>
    <property type="match status" value="1"/>
</dbReference>
<dbReference type="PROSITE" id="PS50977">
    <property type="entry name" value="HTH_TETR_2"/>
    <property type="match status" value="1"/>
</dbReference>
<dbReference type="InterPro" id="IPR050109">
    <property type="entry name" value="HTH-type_TetR-like_transc_reg"/>
</dbReference>
<evidence type="ECO:0000256" key="3">
    <source>
        <dbReference type="ARBA" id="ARBA00023163"/>
    </source>
</evidence>
<dbReference type="PANTHER" id="PTHR30055:SF234">
    <property type="entry name" value="HTH-TYPE TRANSCRIPTIONAL REGULATOR BETI"/>
    <property type="match status" value="1"/>
</dbReference>
<dbReference type="EMBL" id="CP022521">
    <property type="protein sequence ID" value="ASO20533.1"/>
    <property type="molecule type" value="Genomic_DNA"/>
</dbReference>
<sequence length="206" mass="22310">MTANNAARRVRADARLSIERILTAAQQVFSVDPSASLTEVANQAGVTRATVHRHFPSRQTLLDALVRDLNTRYLDAFEQARVESTPPLIALYRLTEAAFELKTSHPFTITLTPTTRSPGSPASDPRIQEKLDTLFARLHASGDITADDPTWCRKVYLALFAEVYDLPADAPTLRTAVTADASTLDARVGLTLTTLLGALGGSPPGR</sequence>
<evidence type="ECO:0000313" key="4">
    <source>
        <dbReference type="EMBL" id="ASO20533.1"/>
    </source>
</evidence>
<dbReference type="AlphaFoldDB" id="A0A221W4A2"/>
<keyword evidence="2 4" id="KW-0238">DNA-binding</keyword>
<evidence type="ECO:0000256" key="1">
    <source>
        <dbReference type="ARBA" id="ARBA00023015"/>
    </source>
</evidence>
<protein>
    <submittedName>
        <fullName evidence="4">DNA-binding transcriptional repressor AcrR</fullName>
    </submittedName>
</protein>
<keyword evidence="5" id="KW-1185">Reference proteome</keyword>
<dbReference type="OrthoDB" id="3570708at2"/>
<name>A0A221W4A2_9PSEU</name>
<dbReference type="KEGG" id="ahg:AHOG_14455"/>
<evidence type="ECO:0000313" key="5">
    <source>
        <dbReference type="Proteomes" id="UP000204221"/>
    </source>
</evidence>
<dbReference type="InterPro" id="IPR009057">
    <property type="entry name" value="Homeodomain-like_sf"/>
</dbReference>
<reference evidence="4 5" key="1">
    <citation type="submission" date="2017-07" db="EMBL/GenBank/DDBJ databases">
        <title>Complete genome sequence of Actinoalloteichus hoggarensis DSM 45943, type strain of Actinoalloteichus hoggarensis.</title>
        <authorList>
            <person name="Ruckert C."/>
            <person name="Nouioui I."/>
            <person name="Willmese J."/>
            <person name="van Wezel G."/>
            <person name="Klenk H.-P."/>
            <person name="Kalinowski J."/>
            <person name="Zotchev S.B."/>
        </authorList>
    </citation>
    <scope>NUCLEOTIDE SEQUENCE [LARGE SCALE GENOMIC DNA]</scope>
    <source>
        <strain evidence="4 5">DSM 45943</strain>
    </source>
</reference>
<dbReference type="GO" id="GO:0003700">
    <property type="term" value="F:DNA-binding transcription factor activity"/>
    <property type="evidence" value="ECO:0007669"/>
    <property type="project" value="TreeGrafter"/>
</dbReference>
<dbReference type="InterPro" id="IPR001647">
    <property type="entry name" value="HTH_TetR"/>
</dbReference>